<accession>A0A395ILD7</accession>
<dbReference type="EMBL" id="QKRW01000034">
    <property type="protein sequence ID" value="RAL61087.1"/>
    <property type="molecule type" value="Genomic_DNA"/>
</dbReference>
<organism evidence="2 3">
    <name type="scientific">Monilinia fructigena</name>
    <dbReference type="NCBI Taxonomy" id="38457"/>
    <lineage>
        <taxon>Eukaryota</taxon>
        <taxon>Fungi</taxon>
        <taxon>Dikarya</taxon>
        <taxon>Ascomycota</taxon>
        <taxon>Pezizomycotina</taxon>
        <taxon>Leotiomycetes</taxon>
        <taxon>Helotiales</taxon>
        <taxon>Sclerotiniaceae</taxon>
        <taxon>Monilinia</taxon>
    </lineage>
</organism>
<name>A0A395ILD7_9HELO</name>
<comment type="caution">
    <text evidence="2">The sequence shown here is derived from an EMBL/GenBank/DDBJ whole genome shotgun (WGS) entry which is preliminary data.</text>
</comment>
<evidence type="ECO:0000313" key="2">
    <source>
        <dbReference type="EMBL" id="RAL61087.1"/>
    </source>
</evidence>
<dbReference type="OrthoDB" id="4159781at2759"/>
<feature type="region of interest" description="Disordered" evidence="1">
    <location>
        <begin position="1"/>
        <end position="22"/>
    </location>
</feature>
<keyword evidence="3" id="KW-1185">Reference proteome</keyword>
<dbReference type="Proteomes" id="UP000249056">
    <property type="component" value="Unassembled WGS sequence"/>
</dbReference>
<reference evidence="2 3" key="1">
    <citation type="submission" date="2018-06" db="EMBL/GenBank/DDBJ databases">
        <title>Genome Sequence of the Brown Rot Fungal Pathogen Monilinia fructigena.</title>
        <authorList>
            <person name="Landi L."/>
            <person name="De Miccolis Angelini R.M."/>
            <person name="Pollastro S."/>
            <person name="Abate D."/>
            <person name="Faretra F."/>
            <person name="Romanazzi G."/>
        </authorList>
    </citation>
    <scope>NUCLEOTIDE SEQUENCE [LARGE SCALE GENOMIC DNA]</scope>
    <source>
        <strain evidence="2 3">Mfrg269</strain>
    </source>
</reference>
<feature type="compositionally biased region" description="Polar residues" evidence="1">
    <location>
        <begin position="1"/>
        <end position="11"/>
    </location>
</feature>
<gene>
    <name evidence="2" type="ORF">DID88_010428</name>
</gene>
<protein>
    <submittedName>
        <fullName evidence="2">Uncharacterized protein</fullName>
    </submittedName>
</protein>
<proteinExistence type="predicted"/>
<evidence type="ECO:0000313" key="3">
    <source>
        <dbReference type="Proteomes" id="UP000249056"/>
    </source>
</evidence>
<dbReference type="AlphaFoldDB" id="A0A395ILD7"/>
<sequence length="150" mass="16388">MTSNTSKTAQMQDFGYQATKDARGRRIRTGEEVLLSPESVEDLRGARPAYASTRTPIDKVLFHPTPTAGIVGRFDSFSALTDTTEGPLPKSILLEYFINQLAPWLGSYDDAQNTRSPSILLATICFASSPATQRHFVKCSSSSRPQTTNG</sequence>
<evidence type="ECO:0000256" key="1">
    <source>
        <dbReference type="SAM" id="MobiDB-lite"/>
    </source>
</evidence>